<dbReference type="RefSeq" id="XP_040027800.1">
    <property type="nucleotide sequence ID" value="XM_040171866.1"/>
</dbReference>
<dbReference type="eggNOG" id="ENOG502QR6P">
    <property type="taxonomic scope" value="Eukaryota"/>
</dbReference>
<reference evidence="1 2" key="1">
    <citation type="journal article" date="2021" name="G3 (Bethesda)">
        <title>Improved contiguity of the threespine stickleback genome using long-read sequencing.</title>
        <authorList>
            <person name="Nath S."/>
            <person name="Shaw D.E."/>
            <person name="White M.A."/>
        </authorList>
    </citation>
    <scope>NUCLEOTIDE SEQUENCE [LARGE SCALE GENOMIC DNA]</scope>
    <source>
        <strain evidence="1 2">Lake Benthic</strain>
    </source>
</reference>
<dbReference type="InterPro" id="IPR027897">
    <property type="entry name" value="DUF4559"/>
</dbReference>
<organism evidence="1 2">
    <name type="scientific">Gasterosteus aculeatus aculeatus</name>
    <name type="common">three-spined stickleback</name>
    <dbReference type="NCBI Taxonomy" id="481459"/>
    <lineage>
        <taxon>Eukaryota</taxon>
        <taxon>Metazoa</taxon>
        <taxon>Chordata</taxon>
        <taxon>Craniata</taxon>
        <taxon>Vertebrata</taxon>
        <taxon>Euteleostomi</taxon>
        <taxon>Actinopterygii</taxon>
        <taxon>Neopterygii</taxon>
        <taxon>Teleostei</taxon>
        <taxon>Neoteleostei</taxon>
        <taxon>Acanthomorphata</taxon>
        <taxon>Eupercaria</taxon>
        <taxon>Perciformes</taxon>
        <taxon>Cottioidei</taxon>
        <taxon>Gasterosteales</taxon>
        <taxon>Gasterosteidae</taxon>
        <taxon>Gasterosteus</taxon>
    </lineage>
</organism>
<name>G3PHB8_GASAC</name>
<dbReference type="GeneID" id="120816325"/>
<protein>
    <submittedName>
        <fullName evidence="1">Uncharacterized protein</fullName>
    </submittedName>
</protein>
<keyword evidence="2" id="KW-1185">Reference proteome</keyword>
<dbReference type="PANTHER" id="PTHR35083">
    <property type="entry name" value="RGD1565685 PROTEIN"/>
    <property type="match status" value="1"/>
</dbReference>
<dbReference type="STRING" id="69293.ENSGACP00000016993"/>
<accession>G3PHB8</accession>
<dbReference type="KEGG" id="gat:120816325"/>
<dbReference type="GeneTree" id="ENSGT00390000006290"/>
<dbReference type="Bgee" id="ENSGACG00000012863">
    <property type="expression patterns" value="Expressed in pharyngeal gill and 12 other cell types or tissues"/>
</dbReference>
<dbReference type="InParanoid" id="G3PHB8"/>
<evidence type="ECO:0000313" key="1">
    <source>
        <dbReference type="Ensembl" id="ENSGACP00000016993.2"/>
    </source>
</evidence>
<dbReference type="Proteomes" id="UP000007635">
    <property type="component" value="Chromosome III"/>
</dbReference>
<reference evidence="1" key="2">
    <citation type="submission" date="2025-08" db="UniProtKB">
        <authorList>
            <consortium name="Ensembl"/>
        </authorList>
    </citation>
    <scope>IDENTIFICATION</scope>
</reference>
<dbReference type="PANTHER" id="PTHR35083:SF2">
    <property type="entry name" value="CHROMOSOME 17 CXORF38 HOMOLOG"/>
    <property type="match status" value="1"/>
</dbReference>
<proteinExistence type="predicted"/>
<dbReference type="Ensembl" id="ENSGACT00000017027.2">
    <property type="protein sequence ID" value="ENSGACP00000016993.2"/>
    <property type="gene ID" value="ENSGACG00000012863.2"/>
</dbReference>
<dbReference type="OMA" id="WPSDAWE"/>
<evidence type="ECO:0000313" key="2">
    <source>
        <dbReference type="Proteomes" id="UP000007635"/>
    </source>
</evidence>
<reference evidence="1" key="3">
    <citation type="submission" date="2025-09" db="UniProtKB">
        <authorList>
            <consortium name="Ensembl"/>
        </authorList>
    </citation>
    <scope>IDENTIFICATION</scope>
</reference>
<dbReference type="AlphaFoldDB" id="G3PHB8"/>
<sequence length="306" mass="34480">MVNEELQRRLNDGGYKNWLKAGQCLALLAGGLLPFTQQRATAFHADLLNRNARLKKPCQTPACRPEGNKFFPKCKACAEWQTEILRHRRQPDATLNWDNCVPPKWRSDYWELAKAFMPRGQGKAKRAEHCDAAALLNLINHCDCFQSVDSTCVREVIRFRNELMHSCKLQVGDNWMRHFSASLTKLVQQLRGEPQIATAGKQIEEMLSVDLAICVSGLDRMDSAAPDGLESDSVSHWEISGVLIGQWEAELLQESLQESLHAADDDATTRDPEQLKTLGGFLQANRDLSLRFSAELQAINSLHARE</sequence>
<dbReference type="Pfam" id="PF15112">
    <property type="entry name" value="DUF4559"/>
    <property type="match status" value="1"/>
</dbReference>